<sequence length="140" mass="16253">MMVLFPEINKDKTKKQVRDLLSCYRTMVRIAGEEYTPKVTATYSFELKSFTGTVSRATENAVVRKVTAEQTIEKICKAMNKLNAYDRQLIHDKYFDNRELTDTAIYLTYNMSSSSFYRELDKALIKFAEAYENGSLLIEK</sequence>
<dbReference type="RefSeq" id="WP_070509395.1">
    <property type="nucleotide sequence ID" value="NZ_JAQDAE010000044.1"/>
</dbReference>
<dbReference type="AlphaFoldDB" id="A0A437UN03"/>
<reference evidence="1 2" key="1">
    <citation type="submission" date="2018-12" db="EMBL/GenBank/DDBJ databases">
        <title>A novel vanA-carrying plasmid in a clinical isolate of Enterococcus avium.</title>
        <authorList>
            <person name="Bernasconi O.J."/>
            <person name="Luzzaro F."/>
            <person name="Endimiani A."/>
        </authorList>
    </citation>
    <scope>NUCLEOTIDE SEQUENCE [LARGE SCALE GENOMIC DNA]</scope>
    <source>
        <strain evidence="1 2">LC0559/18</strain>
    </source>
</reference>
<name>A0A437UN03_ENTAV</name>
<organism evidence="1 2">
    <name type="scientific">Enterococcus avium</name>
    <name type="common">Streptococcus avium</name>
    <dbReference type="NCBI Taxonomy" id="33945"/>
    <lineage>
        <taxon>Bacteria</taxon>
        <taxon>Bacillati</taxon>
        <taxon>Bacillota</taxon>
        <taxon>Bacilli</taxon>
        <taxon>Lactobacillales</taxon>
        <taxon>Enterococcaceae</taxon>
        <taxon>Enterococcus</taxon>
    </lineage>
</organism>
<dbReference type="EMBL" id="RYZS01000001">
    <property type="protein sequence ID" value="RVU95007.1"/>
    <property type="molecule type" value="Genomic_DNA"/>
</dbReference>
<dbReference type="NCBIfam" id="TIGR01637">
    <property type="entry name" value="phage_arpU"/>
    <property type="match status" value="1"/>
</dbReference>
<accession>A0A437UN03</accession>
<dbReference type="InterPro" id="IPR006524">
    <property type="entry name" value="ArpU-like"/>
</dbReference>
<gene>
    <name evidence="1" type="ORF">EK398_09135</name>
</gene>
<proteinExistence type="predicted"/>
<protein>
    <submittedName>
        <fullName evidence="1">ArpU family transcriptional regulator</fullName>
    </submittedName>
</protein>
<evidence type="ECO:0000313" key="1">
    <source>
        <dbReference type="EMBL" id="RVU95007.1"/>
    </source>
</evidence>
<dbReference type="Proteomes" id="UP000288388">
    <property type="component" value="Unassembled WGS sequence"/>
</dbReference>
<evidence type="ECO:0000313" key="2">
    <source>
        <dbReference type="Proteomes" id="UP000288388"/>
    </source>
</evidence>
<comment type="caution">
    <text evidence="1">The sequence shown here is derived from an EMBL/GenBank/DDBJ whole genome shotgun (WGS) entry which is preliminary data.</text>
</comment>